<evidence type="ECO:0000259" key="2">
    <source>
        <dbReference type="Pfam" id="PF01337"/>
    </source>
</evidence>
<dbReference type="Pfam" id="PF01337">
    <property type="entry name" value="Barstar"/>
    <property type="match status" value="1"/>
</dbReference>
<dbReference type="Gene3D" id="3.30.370.10">
    <property type="entry name" value="Barstar-like"/>
    <property type="match status" value="1"/>
</dbReference>
<proteinExistence type="inferred from homology"/>
<name>A0A5Q0M1H3_VARPD</name>
<sequence>MREFIIDCSEFNDEADFWAAYLSTTQPEGAQLFGRNFDALWDALSAGGPGWPGECVLRFVNTDVLRRWQDGNFYRTLQKIALDSRTIAIHMD</sequence>
<evidence type="ECO:0000313" key="4">
    <source>
        <dbReference type="Proteomes" id="UP000326780"/>
    </source>
</evidence>
<dbReference type="InterPro" id="IPR035905">
    <property type="entry name" value="Barstar-like_sf"/>
</dbReference>
<dbReference type="EMBL" id="CP045644">
    <property type="protein sequence ID" value="QFZ83269.1"/>
    <property type="molecule type" value="Genomic_DNA"/>
</dbReference>
<evidence type="ECO:0000256" key="1">
    <source>
        <dbReference type="ARBA" id="ARBA00006845"/>
    </source>
</evidence>
<dbReference type="InterPro" id="IPR000468">
    <property type="entry name" value="Barstar"/>
</dbReference>
<comment type="similarity">
    <text evidence="1">Belongs to the barstar family.</text>
</comment>
<feature type="domain" description="Barstar (barnase inhibitor)" evidence="2">
    <location>
        <begin position="1"/>
        <end position="81"/>
    </location>
</feature>
<dbReference type="AlphaFoldDB" id="A0A5Q0M1H3"/>
<dbReference type="RefSeq" id="WP_153282007.1">
    <property type="nucleotide sequence ID" value="NZ_CP045644.1"/>
</dbReference>
<evidence type="ECO:0000313" key="3">
    <source>
        <dbReference type="EMBL" id="QFZ83269.1"/>
    </source>
</evidence>
<protein>
    <recommendedName>
        <fullName evidence="2">Barstar (barnase inhibitor) domain-containing protein</fullName>
    </recommendedName>
</protein>
<dbReference type="SUPFAM" id="SSF52038">
    <property type="entry name" value="Barstar-related"/>
    <property type="match status" value="1"/>
</dbReference>
<reference evidence="3 4" key="1">
    <citation type="submission" date="2019-10" db="EMBL/GenBank/DDBJ databases">
        <title>Complete genome sequence of Variovorax paradoxus 5C-2.</title>
        <authorList>
            <person name="Gogoleva N.E."/>
            <person name="Balkin A.S."/>
        </authorList>
    </citation>
    <scope>NUCLEOTIDE SEQUENCE [LARGE SCALE GENOMIC DNA]</scope>
    <source>
        <strain evidence="3 4">5C-2</strain>
    </source>
</reference>
<dbReference type="Proteomes" id="UP000326780">
    <property type="component" value="Chromosome"/>
</dbReference>
<accession>A0A5Q0M1H3</accession>
<organism evidence="3 4">
    <name type="scientific">Variovorax paradoxus</name>
    <dbReference type="NCBI Taxonomy" id="34073"/>
    <lineage>
        <taxon>Bacteria</taxon>
        <taxon>Pseudomonadati</taxon>
        <taxon>Pseudomonadota</taxon>
        <taxon>Betaproteobacteria</taxon>
        <taxon>Burkholderiales</taxon>
        <taxon>Comamonadaceae</taxon>
        <taxon>Variovorax</taxon>
    </lineage>
</organism>
<gene>
    <name evidence="3" type="ORF">GFK26_11100</name>
</gene>